<evidence type="ECO:0000313" key="2">
    <source>
        <dbReference type="Proteomes" id="UP000236447"/>
    </source>
</evidence>
<reference evidence="1 2" key="1">
    <citation type="journal article" date="2017" name="Front. Microbiol.">
        <title>Phaeobacter piscinae sp. nov., a species of the Roseobacter group and potential aquaculture probiont.</title>
        <authorList>
            <person name="Sonnenschein E.C."/>
            <person name="Phippen C.B.W."/>
            <person name="Nielsen K.F."/>
            <person name="Mateiu R.V."/>
            <person name="Melchiorsen J."/>
            <person name="Gram L."/>
            <person name="Overmann J."/>
            <person name="Freese H.M."/>
        </authorList>
    </citation>
    <scope>NUCLEOTIDE SEQUENCE [LARGE SCALE GENOMIC DNA]</scope>
    <source>
        <strain evidence="1 2">P88</strain>
    </source>
</reference>
<gene>
    <name evidence="1" type="ORF">PhaeoP88_01943</name>
</gene>
<sequence length="101" mass="11151">MTDIKKQLSNVAFGGSWSEEILNTAGLNAALSVIFQAADDCVERDVATAELDQALEFIRTKVGKGSQLAAQFLKAVRCPNQDVRKHEAMRIAQMINRWSGR</sequence>
<proteinExistence type="predicted"/>
<evidence type="ECO:0000313" key="1">
    <source>
        <dbReference type="EMBL" id="AUQ99313.1"/>
    </source>
</evidence>
<name>A0A2I7K9S2_9RHOB</name>
<dbReference type="RefSeq" id="WP_102883582.1">
    <property type="nucleotide sequence ID" value="NZ_CP010725.1"/>
</dbReference>
<reference evidence="1 2" key="2">
    <citation type="journal article" date="2017" name="Genome Biol. Evol.">
        <title>Trajectories and Drivers of Genome Evolution in Surface-Associated Marine Phaeobacter.</title>
        <authorList>
            <person name="Freese H.M."/>
            <person name="Sikorski J."/>
            <person name="Bunk B."/>
            <person name="Scheuner C."/>
            <person name="Meier-Kolthoff J.P."/>
            <person name="Sproer C."/>
            <person name="Gram L."/>
            <person name="Overmann J."/>
        </authorList>
    </citation>
    <scope>NUCLEOTIDE SEQUENCE [LARGE SCALE GENOMIC DNA]</scope>
    <source>
        <strain evidence="1 2">P88</strain>
    </source>
</reference>
<accession>A0A2I7K9S2</accession>
<organism evidence="1 2">
    <name type="scientific">Phaeobacter inhibens</name>
    <dbReference type="NCBI Taxonomy" id="221822"/>
    <lineage>
        <taxon>Bacteria</taxon>
        <taxon>Pseudomonadati</taxon>
        <taxon>Pseudomonadota</taxon>
        <taxon>Alphaproteobacteria</taxon>
        <taxon>Rhodobacterales</taxon>
        <taxon>Roseobacteraceae</taxon>
        <taxon>Phaeobacter</taxon>
    </lineage>
</organism>
<dbReference type="Proteomes" id="UP000236447">
    <property type="component" value="Chromosome"/>
</dbReference>
<dbReference type="AlphaFoldDB" id="A0A2I7K9S2"/>
<protein>
    <submittedName>
        <fullName evidence="1">Uncharacterized protein</fullName>
    </submittedName>
</protein>
<dbReference type="EMBL" id="CP010725">
    <property type="protein sequence ID" value="AUQ99313.1"/>
    <property type="molecule type" value="Genomic_DNA"/>
</dbReference>